<name>A0ABX1G5T6_9MICC</name>
<evidence type="ECO:0000313" key="2">
    <source>
        <dbReference type="Proteomes" id="UP000746595"/>
    </source>
</evidence>
<accession>A0ABX1G5T6</accession>
<keyword evidence="2" id="KW-1185">Reference proteome</keyword>
<protein>
    <submittedName>
        <fullName evidence="1">Uncharacterized protein</fullName>
    </submittedName>
</protein>
<gene>
    <name evidence="1" type="ORF">HED64_10210</name>
</gene>
<proteinExistence type="predicted"/>
<dbReference type="EMBL" id="JAAWVT010000004">
    <property type="protein sequence ID" value="NKG21076.1"/>
    <property type="molecule type" value="Genomic_DNA"/>
</dbReference>
<dbReference type="RefSeq" id="WP_168151901.1">
    <property type="nucleotide sequence ID" value="NZ_JAAWVT010000004.1"/>
</dbReference>
<sequence length="75" mass="8768">MIKAFADSIWADDARWRVGNRDYGVTGVRIAKRKRPWIVKSPDHLFGKEKYFKRHPKAMRYAVRMARKSSGGTML</sequence>
<evidence type="ECO:0000313" key="1">
    <source>
        <dbReference type="EMBL" id="NKG21076.1"/>
    </source>
</evidence>
<organism evidence="1 2">
    <name type="scientific">Paeniglutamicibacter terrestris</name>
    <dbReference type="NCBI Taxonomy" id="2723403"/>
    <lineage>
        <taxon>Bacteria</taxon>
        <taxon>Bacillati</taxon>
        <taxon>Actinomycetota</taxon>
        <taxon>Actinomycetes</taxon>
        <taxon>Micrococcales</taxon>
        <taxon>Micrococcaceae</taxon>
        <taxon>Paeniglutamicibacter</taxon>
    </lineage>
</organism>
<reference evidence="1 2" key="1">
    <citation type="submission" date="2020-04" db="EMBL/GenBank/DDBJ databases">
        <title>Paeniglutamicibacter sp. ANT13_2, a novel actinomycete isolated from sediment in Antarctica.</title>
        <authorList>
            <person name="Sakdapetsiri C."/>
            <person name="Pinyakong O."/>
        </authorList>
    </citation>
    <scope>NUCLEOTIDE SEQUENCE [LARGE SCALE GENOMIC DNA]</scope>
    <source>
        <strain evidence="1 2">ANT13_2</strain>
    </source>
</reference>
<comment type="caution">
    <text evidence="1">The sequence shown here is derived from an EMBL/GenBank/DDBJ whole genome shotgun (WGS) entry which is preliminary data.</text>
</comment>
<dbReference type="Proteomes" id="UP000746595">
    <property type="component" value="Unassembled WGS sequence"/>
</dbReference>